<dbReference type="InterPro" id="IPR041286">
    <property type="entry name" value="MBG_2"/>
</dbReference>
<feature type="chain" id="PRO_5012895823" description="Fibronectin type-III domain-containing protein" evidence="1">
    <location>
        <begin position="20"/>
        <end position="2914"/>
    </location>
</feature>
<dbReference type="Gene3D" id="3.30.160.710">
    <property type="match status" value="6"/>
</dbReference>
<dbReference type="NCBIfam" id="TIGR02167">
    <property type="entry name" value="Liste_lipo_26"/>
    <property type="match status" value="15"/>
</dbReference>
<gene>
    <name evidence="3" type="ORF">TJEJU_2562</name>
</gene>
<dbReference type="SUPFAM" id="SSF49265">
    <property type="entry name" value="Fibronectin type III"/>
    <property type="match status" value="1"/>
</dbReference>
<reference evidence="3 4" key="1">
    <citation type="submission" date="2017-07" db="EMBL/GenBank/DDBJ databases">
        <authorList>
            <person name="Sun Z.S."/>
            <person name="Albrecht U."/>
            <person name="Echele G."/>
            <person name="Lee C.C."/>
        </authorList>
    </citation>
    <scope>NUCLEOTIDE SEQUENCE [LARGE SCALE GENOMIC DNA]</scope>
    <source>
        <strain evidence="4">type strain: KCTC 22618</strain>
    </source>
</reference>
<dbReference type="InterPro" id="IPR011889">
    <property type="entry name" value="Liste_lipo_26"/>
</dbReference>
<proteinExistence type="predicted"/>
<dbReference type="KEGG" id="tje:TJEJU_2562"/>
<evidence type="ECO:0000256" key="1">
    <source>
        <dbReference type="SAM" id="SignalP"/>
    </source>
</evidence>
<dbReference type="InterPro" id="IPR003961">
    <property type="entry name" value="FN3_dom"/>
</dbReference>
<dbReference type="Pfam" id="PF13585">
    <property type="entry name" value="CHU_C"/>
    <property type="match status" value="1"/>
</dbReference>
<dbReference type="SUPFAM" id="SSF49299">
    <property type="entry name" value="PKD domain"/>
    <property type="match status" value="1"/>
</dbReference>
<dbReference type="NCBIfam" id="TIGR04131">
    <property type="entry name" value="Bac_Flav_CTERM"/>
    <property type="match status" value="1"/>
</dbReference>
<dbReference type="InterPro" id="IPR005046">
    <property type="entry name" value="DUF285"/>
</dbReference>
<name>A0A238UAZ8_9FLAO</name>
<feature type="signal peptide" evidence="1">
    <location>
        <begin position="1"/>
        <end position="19"/>
    </location>
</feature>
<dbReference type="RefSeq" id="WP_095072648.1">
    <property type="nucleotide sequence ID" value="NZ_LT899436.1"/>
</dbReference>
<dbReference type="InterPro" id="IPR036116">
    <property type="entry name" value="FN3_sf"/>
</dbReference>
<dbReference type="InterPro" id="IPR013783">
    <property type="entry name" value="Ig-like_fold"/>
</dbReference>
<keyword evidence="4" id="KW-1185">Reference proteome</keyword>
<organism evidence="3 4">
    <name type="scientific">Tenacibaculum jejuense</name>
    <dbReference type="NCBI Taxonomy" id="584609"/>
    <lineage>
        <taxon>Bacteria</taxon>
        <taxon>Pseudomonadati</taxon>
        <taxon>Bacteroidota</taxon>
        <taxon>Flavobacteriia</taxon>
        <taxon>Flavobacteriales</taxon>
        <taxon>Flavobacteriaceae</taxon>
        <taxon>Tenacibaculum</taxon>
    </lineage>
</organism>
<accession>A0A238UAZ8</accession>
<dbReference type="OrthoDB" id="9813840at2"/>
<dbReference type="EMBL" id="LT899436">
    <property type="protein sequence ID" value="SNR16245.1"/>
    <property type="molecule type" value="Genomic_DNA"/>
</dbReference>
<dbReference type="InterPro" id="IPR035986">
    <property type="entry name" value="PKD_dom_sf"/>
</dbReference>
<sequence>MNKKISVLILLLFQCIVYAQSPFITTWETTTANESITIPTNAFERYNYTVDWGDGTVTTNETGNATHNYVIPGIHTIKISGTFPQIIFSNIGDKDKILTIEQWGDNPWISFQGAFWGCTKLNITNPAAGNPNLTNVTSMSSAFRGATLFNGDVSGWDVSNITNMNSMFSSTRVFNQDIGDWDTSKVENMNLMFFRAEAFNQDIGRWDVSKVTSMWSMFGNAITFNQDIGGWDVSSVESMNAMFSNAQVFNQDISRWNTGAVTNMGEMFIQARAFNQDIGNWDVSEVIHMFRMFQSATSFDQDISNWNISKVTSLNGMFFRAKLSITNYDALLKGWSTQTVKPNLSFDGGYSTYCTAATERSNLETANAWDISDKGIDCSTLYFITTWETTTANESITIPSNLFETYNYSVDWGDGTVTTNETGNATHNYVIPGIHTIKISGTFPQIYFNNAGDKDKILTIEQWGDQVWSSMENAFHGCSNLNITNTSIDVPDLTNVTSTRFMFRFATSFNADIGNWNVSNVTNMSGMFIAASKFNQDIGSWDVSNVTDMSSMFSNALAFNQDISKWNVSNVTNMSSMFGAALVFNQDISTWKVGKVTAMRAMFSSARAFNQDIESWDVSNVTDMSSMFSDARVFNQDIGSWDVSNVTDMNRMFLGAQVFNQDISRWKTGAVTNMAEMFSSARAFNQDIGSWNTGEVTKMNDMFYFARAFNQDIGSWNTSKVTRMHGMFQSADVFDQDISNWDIGQVTTLDRMFNNAKLSTANYDALLKGWNAQTVQPNLNFDGGNSTYCTAATERANLETANTWNIKDGGLSCPPLTCSAQPDVNNIKLRPNITWNPITGANSYRITIGTTPKGDDFDNITLGNVTAYQLTNELAVNTKYYVTIYGVNAANIDIACISIEITTRPELTCTTQVVSGRILVRPAINWVFTPGVVSYDLTIGTTPKGTDFLDVSLGNVNTYTPTNDLLNDTKYYVTIYGLSAVGERIGCHSIEFTTVPLPPACPTITAPLADATSVALQPSIEWNKVVGATNYRVTVGTTLGGNDIVNSNVGDVDNFTFTSNLLNNTQYYVTIYASNAGGESVGCTSISFTTIPVSKPFITTWQTTAANESITIPTNSLETYNYSVDWGDGTITTNETGNATHNYVVPGIHTITISGTFPQIYFFNAGDKDKILTIEQWGDNPWVSFLGAFWGCTKLNITNPAAGNPNLTNVTSMSSAFRGATLFNGDVSGWNVSNITNMNSMFSTNDVFNQDLSSWDVSKVTQMGFMFSNTKAFNGNISSWNVENVLSFESMFNGAEVFNQDLENWNPKSATNMARMFREAEVFNGKVTNWDVGNITTMEEMFQRAVVFNQDISKWNVSNVTNMRSMFGAALEFNQDISAWKVGKVTTMRTMFSSARAFNQDIGSWNVSEVTDMYGMFSDARVFNQDIGSWNTGKVEKMETMFARAFAFNGDIGSWDVSKVTSMWAMFSNATAFNQDIGGWNTSEVTKMNEMFSNAEAFNQDIGNWDTSKVTRMHRMFQRATSFDQDISNWDIGQVTTLNGMFNSAKLSTANYDALLKGWNAQTVQPNLNFDGGNSTYCMAVTERANMIASDMWVITDGGKVASPNLDPITNVNQADTYTLPTIVGTNLSGSEKYYTQSGGMGTSYVAGSVINFADFPSYPITLYAYDTGSCGDSEQSFELTLTKTILSTPITVTADAKTKVYGDADPILTYQITSGSLNPGDVLTGSLTRVAGENVGDYVINSTLSHPNYTITYVSDDLTITPKSITITADAKSKVYGDTDPSLTYQITSGSLNPGDVLTGSLTRVAGENVGDYVINSTLSHPNYTITYISDNLTITPKSITITADAKSKVYGDADPSFTYQITSGSLETGDVLTGSLTRIAGEDVGDYAINSSLSNSNYTITYVSDDLTITPKSITVTADAKSKVYGDADPSLTYQITSGSLNPGDVLTGSLTRVAGEDVGDYAISSSLSNSNYTITYVSDDLTITPKSITVTADAKSKVYGDADPSLTYQITSGSLETGDVLTGSLTRIAGENIGDYTINSSLSNSNYNITYVSDDLTITPKSITVTADSKTKNYGDVDPSLTYQITSGSLNPGDVLIGNLTRVAGENVGDYAINSSLSNSNYTIIYVSDDLTITPKSITITADAKSKVYGDADPSLTYQITSGSLISGDVLTGSLTRVTGEDVGDYTINSTLSHPNYTITYVTDDLKITPKSITITADSKTKAYGDADPSLTYQITSGSLNSGDVLTGSLIRVVGENVGDYVINSSLSNSNYTIAYISDDLTITPKSITVTADAKSKVYGNVDPSLTYQITSGSLNPGDVLTGSLTRVVGENVGDYVINSSLSNSNYTIAYISDDLTITPKSITVTADSKTKVYGNVDPSLTYQITSGSLNPGDVLTGSLTRVVGEDIGDYRINSTLSHPNYAITYVSDDLTITPKSITVTADSKSKVYGDADPSLTYQITAGSLNPGDILAGSLTRAVGENVGDYAINSSLSNSNYTITYVSDDLTITPKSITITADSKTKVYGDADPSLTYQITSGSLISGDVLTGSLTRVTGEDVGDYTINSTLSHPNYTITYVSDDLRITPKLITVTAESKTKVYGDVDPSLTYQITSGSLISGDILTGSLTRIAGEDVGDYAINSSLSNSNYTITYVSDDLTITPKSITITADAKSKVYGDVDPSFTYQITSGSLVTGDVLTGGLTRIAGENVGDYAINSSLSNSNYTITYVSDDLTITPKSITITADSKTKVYGDADPSLTYQITSGSLEIGDVLNGDLERELGENVGIYEITQGDLDNTNYDITFLPSSFEITAAIPENIEFPNVFTPNGDGVNDVFEIKDLEKKYPNFEIQFFDRNGSNLYKYKHNGDTRSTPIWWDGTYKGEKLPTGIYYFSLNYNNGDKEPKATWVFLNRE</sequence>
<dbReference type="Pfam" id="PF18676">
    <property type="entry name" value="MBG_2"/>
    <property type="match status" value="15"/>
</dbReference>
<dbReference type="PROSITE" id="PS50853">
    <property type="entry name" value="FN3"/>
    <property type="match status" value="1"/>
</dbReference>
<evidence type="ECO:0000313" key="4">
    <source>
        <dbReference type="Proteomes" id="UP000215214"/>
    </source>
</evidence>
<dbReference type="Proteomes" id="UP000215214">
    <property type="component" value="Chromosome TJEJU"/>
</dbReference>
<dbReference type="SUPFAM" id="SSF141571">
    <property type="entry name" value="Pentapeptide repeat-like"/>
    <property type="match status" value="1"/>
</dbReference>
<keyword evidence="1" id="KW-0732">Signal</keyword>
<dbReference type="SMART" id="SM00060">
    <property type="entry name" value="FN3"/>
    <property type="match status" value="2"/>
</dbReference>
<dbReference type="InterPro" id="IPR026341">
    <property type="entry name" value="T9SS_type_B"/>
</dbReference>
<dbReference type="CDD" id="cd00063">
    <property type="entry name" value="FN3"/>
    <property type="match status" value="1"/>
</dbReference>
<dbReference type="Pfam" id="PF03382">
    <property type="entry name" value="DUF285"/>
    <property type="match status" value="4"/>
</dbReference>
<evidence type="ECO:0000313" key="3">
    <source>
        <dbReference type="EMBL" id="SNR16245.1"/>
    </source>
</evidence>
<protein>
    <recommendedName>
        <fullName evidence="2">Fibronectin type-III domain-containing protein</fullName>
    </recommendedName>
</protein>
<dbReference type="Gene3D" id="2.60.40.10">
    <property type="entry name" value="Immunoglobulins"/>
    <property type="match status" value="2"/>
</dbReference>
<feature type="domain" description="Fibronectin type-III" evidence="2">
    <location>
        <begin position="998"/>
        <end position="1093"/>
    </location>
</feature>
<evidence type="ECO:0000259" key="2">
    <source>
        <dbReference type="PROSITE" id="PS50853"/>
    </source>
</evidence>